<dbReference type="RefSeq" id="XP_058986570.1">
    <property type="nucleotide sequence ID" value="XM_059130587.1"/>
</dbReference>
<dbReference type="Proteomes" id="UP001652621">
    <property type="component" value="Unplaced"/>
</dbReference>
<feature type="domain" description="Ty3 transposon capsid-like protein" evidence="1">
    <location>
        <begin position="32"/>
        <end position="190"/>
    </location>
</feature>
<dbReference type="Gene3D" id="4.10.60.10">
    <property type="entry name" value="Zinc finger, CCHC-type"/>
    <property type="match status" value="1"/>
</dbReference>
<evidence type="ECO:0000313" key="2">
    <source>
        <dbReference type="Proteomes" id="UP001652621"/>
    </source>
</evidence>
<evidence type="ECO:0000259" key="1">
    <source>
        <dbReference type="Pfam" id="PF19259"/>
    </source>
</evidence>
<reference evidence="3" key="1">
    <citation type="submission" date="2025-08" db="UniProtKB">
        <authorList>
            <consortium name="RefSeq"/>
        </authorList>
    </citation>
    <scope>IDENTIFICATION</scope>
    <source>
        <strain evidence="3">Aabys</strain>
        <tissue evidence="3">Whole body</tissue>
    </source>
</reference>
<keyword evidence="2" id="KW-1185">Reference proteome</keyword>
<dbReference type="InterPro" id="IPR045358">
    <property type="entry name" value="Ty3_capsid"/>
</dbReference>
<organism evidence="2 3">
    <name type="scientific">Musca domestica</name>
    <name type="common">House fly</name>
    <dbReference type="NCBI Taxonomy" id="7370"/>
    <lineage>
        <taxon>Eukaryota</taxon>
        <taxon>Metazoa</taxon>
        <taxon>Ecdysozoa</taxon>
        <taxon>Arthropoda</taxon>
        <taxon>Hexapoda</taxon>
        <taxon>Insecta</taxon>
        <taxon>Pterygota</taxon>
        <taxon>Neoptera</taxon>
        <taxon>Endopterygota</taxon>
        <taxon>Diptera</taxon>
        <taxon>Brachycera</taxon>
        <taxon>Muscomorpha</taxon>
        <taxon>Muscoidea</taxon>
        <taxon>Muscidae</taxon>
        <taxon>Musca</taxon>
    </lineage>
</organism>
<evidence type="ECO:0000313" key="3">
    <source>
        <dbReference type="RefSeq" id="XP_058986570.1"/>
    </source>
</evidence>
<accession>A0ABM3VL89</accession>
<name>A0ABM3VL89_MUSDO</name>
<dbReference type="Pfam" id="PF19259">
    <property type="entry name" value="Ty3_capsid"/>
    <property type="match status" value="1"/>
</dbReference>
<proteinExistence type="predicted"/>
<gene>
    <name evidence="3" type="primary">LOC131806475</name>
</gene>
<dbReference type="GeneID" id="131806475"/>
<sequence length="265" mass="29788">MVSLTTEQFESLLSAVSKSSEKCGSFSGCSARYNGERCSVKVEEFISAITTYQVVEGIADANAVNGMPMLLQGDAAEWWRGAKSKAKTFSDVLKMLREAFAPPKPAWRIYAEIYEQKQSKNEPTDTFIRKKRTLFAQLVEVPTESSQIDMIFGMLHPQIRERVYHHKVRTFEELLADAREAELTIRERVVVNTETLESGPQGGLKRCSFCRKKGHTVDNCFKKKSVVEEATSNAKEEVLKPKLACYGCTSSDTVERTCRDSNSTE</sequence>
<protein>
    <submittedName>
        <fullName evidence="3">Activity-regulated cytoskeleton associated protein 2-like</fullName>
    </submittedName>
</protein>